<dbReference type="EMBL" id="QEWP01000002">
    <property type="protein sequence ID" value="PWE00773.1"/>
    <property type="molecule type" value="Genomic_DNA"/>
</dbReference>
<reference evidence="9 10" key="1">
    <citation type="submission" date="2018-05" db="EMBL/GenBank/DDBJ databases">
        <title>Marinilabilia rubrum sp. nov., isolated from saltern sediment.</title>
        <authorList>
            <person name="Zhang R."/>
        </authorList>
    </citation>
    <scope>NUCLEOTIDE SEQUENCE [LARGE SCALE GENOMIC DNA]</scope>
    <source>
        <strain evidence="9 10">WTE16</strain>
    </source>
</reference>
<dbReference type="PANTHER" id="PTHR33932:SF4">
    <property type="entry name" value="NA(+)_H(+) ANTIPORTER SUBUNIT B"/>
    <property type="match status" value="1"/>
</dbReference>
<evidence type="ECO:0000256" key="2">
    <source>
        <dbReference type="ARBA" id="ARBA00009425"/>
    </source>
</evidence>
<evidence type="ECO:0000256" key="5">
    <source>
        <dbReference type="ARBA" id="ARBA00022989"/>
    </source>
</evidence>
<keyword evidence="6 7" id="KW-0472">Membrane</keyword>
<feature type="transmembrane region" description="Helical" evidence="7">
    <location>
        <begin position="35"/>
        <end position="55"/>
    </location>
</feature>
<dbReference type="RefSeq" id="WP_109263144.1">
    <property type="nucleotide sequence ID" value="NZ_QEWP01000002.1"/>
</dbReference>
<feature type="domain" description="Na+/H+ antiporter MnhB subunit-related protein" evidence="8">
    <location>
        <begin position="5"/>
        <end position="123"/>
    </location>
</feature>
<dbReference type="PANTHER" id="PTHR33932">
    <property type="entry name" value="NA(+)/H(+) ANTIPORTER SUBUNIT B"/>
    <property type="match status" value="1"/>
</dbReference>
<dbReference type="AlphaFoldDB" id="A0A2U2BCL8"/>
<dbReference type="InterPro" id="IPR007182">
    <property type="entry name" value="MnhB"/>
</dbReference>
<dbReference type="Pfam" id="PF04039">
    <property type="entry name" value="MnhB"/>
    <property type="match status" value="1"/>
</dbReference>
<comment type="subcellular location">
    <subcellularLocation>
        <location evidence="1">Cell membrane</location>
        <topology evidence="1">Multi-pass membrane protein</topology>
    </subcellularLocation>
</comment>
<dbReference type="GO" id="GO:0005886">
    <property type="term" value="C:plasma membrane"/>
    <property type="evidence" value="ECO:0007669"/>
    <property type="project" value="UniProtKB-SubCell"/>
</dbReference>
<evidence type="ECO:0000256" key="3">
    <source>
        <dbReference type="ARBA" id="ARBA00022475"/>
    </source>
</evidence>
<protein>
    <submittedName>
        <fullName evidence="9">Cation:proton antiporter</fullName>
    </submittedName>
</protein>
<sequence>MKNLILEKIVTLFLYIMVGFAFFLLFRGHNRPGGGFIAGIIASAGFLLYGIVFGSEKVLEKLRTNPRYIIGSGLLISFIATILPMMFGNPPLTGMWFDVAGLYLGSPLLFDIGVFVLVFGVIVSIFTNIMDVLKWNS</sequence>
<keyword evidence="4 7" id="KW-0812">Transmembrane</keyword>
<keyword evidence="5 7" id="KW-1133">Transmembrane helix</keyword>
<accession>A0A2U2BCL8</accession>
<feature type="transmembrane region" description="Helical" evidence="7">
    <location>
        <begin position="12"/>
        <end position="29"/>
    </location>
</feature>
<evidence type="ECO:0000256" key="6">
    <source>
        <dbReference type="ARBA" id="ARBA00023136"/>
    </source>
</evidence>
<evidence type="ECO:0000256" key="1">
    <source>
        <dbReference type="ARBA" id="ARBA00004651"/>
    </source>
</evidence>
<feature type="transmembrane region" description="Helical" evidence="7">
    <location>
        <begin position="67"/>
        <end position="88"/>
    </location>
</feature>
<proteinExistence type="inferred from homology"/>
<dbReference type="Proteomes" id="UP000244956">
    <property type="component" value="Unassembled WGS sequence"/>
</dbReference>
<evidence type="ECO:0000259" key="8">
    <source>
        <dbReference type="Pfam" id="PF04039"/>
    </source>
</evidence>
<evidence type="ECO:0000256" key="4">
    <source>
        <dbReference type="ARBA" id="ARBA00022692"/>
    </source>
</evidence>
<comment type="similarity">
    <text evidence="2">Belongs to the CPA3 antiporters (TC 2.A.63) subunit B family.</text>
</comment>
<keyword evidence="3" id="KW-1003">Cell membrane</keyword>
<gene>
    <name evidence="9" type="ORF">DDZ16_04045</name>
</gene>
<dbReference type="InterPro" id="IPR050622">
    <property type="entry name" value="CPA3_antiporter_subunitB"/>
</dbReference>
<evidence type="ECO:0000313" key="9">
    <source>
        <dbReference type="EMBL" id="PWE00773.1"/>
    </source>
</evidence>
<feature type="transmembrane region" description="Helical" evidence="7">
    <location>
        <begin position="108"/>
        <end position="129"/>
    </location>
</feature>
<comment type="caution">
    <text evidence="9">The sequence shown here is derived from an EMBL/GenBank/DDBJ whole genome shotgun (WGS) entry which is preliminary data.</text>
</comment>
<evidence type="ECO:0000256" key="7">
    <source>
        <dbReference type="SAM" id="Phobius"/>
    </source>
</evidence>
<organism evidence="9 10">
    <name type="scientific">Marinilabilia rubra</name>
    <dbReference type="NCBI Taxonomy" id="2162893"/>
    <lineage>
        <taxon>Bacteria</taxon>
        <taxon>Pseudomonadati</taxon>
        <taxon>Bacteroidota</taxon>
        <taxon>Bacteroidia</taxon>
        <taxon>Marinilabiliales</taxon>
        <taxon>Marinilabiliaceae</taxon>
        <taxon>Marinilabilia</taxon>
    </lineage>
</organism>
<evidence type="ECO:0000313" key="10">
    <source>
        <dbReference type="Proteomes" id="UP000244956"/>
    </source>
</evidence>
<dbReference type="OrthoDB" id="9798859at2"/>
<name>A0A2U2BCL8_9BACT</name>
<keyword evidence="10" id="KW-1185">Reference proteome</keyword>